<dbReference type="InterPro" id="IPR016032">
    <property type="entry name" value="Sig_transdc_resp-reg_C-effctor"/>
</dbReference>
<feature type="compositionally biased region" description="Basic and acidic residues" evidence="2">
    <location>
        <begin position="97"/>
        <end position="108"/>
    </location>
</feature>
<feature type="region of interest" description="Disordered" evidence="2">
    <location>
        <begin position="1"/>
        <end position="26"/>
    </location>
</feature>
<feature type="non-terminal residue" evidence="4">
    <location>
        <position position="1"/>
    </location>
</feature>
<dbReference type="SMART" id="SM00421">
    <property type="entry name" value="HTH_LUXR"/>
    <property type="match status" value="1"/>
</dbReference>
<reference evidence="4 5" key="1">
    <citation type="submission" date="2020-01" db="EMBL/GenBank/DDBJ databases">
        <title>Insect and environment-associated Actinomycetes.</title>
        <authorList>
            <person name="Currrie C."/>
            <person name="Chevrette M."/>
            <person name="Carlson C."/>
            <person name="Stubbendieck R."/>
            <person name="Wendt-Pienkowski E."/>
        </authorList>
    </citation>
    <scope>NUCLEOTIDE SEQUENCE [LARGE SCALE GENOMIC DNA]</scope>
    <source>
        <strain evidence="4 5">SID7739</strain>
    </source>
</reference>
<organism evidence="4 5">
    <name type="scientific">Streptomyces rubrogriseus</name>
    <dbReference type="NCBI Taxonomy" id="194673"/>
    <lineage>
        <taxon>Bacteria</taxon>
        <taxon>Bacillati</taxon>
        <taxon>Actinomycetota</taxon>
        <taxon>Actinomycetes</taxon>
        <taxon>Kitasatosporales</taxon>
        <taxon>Streptomycetaceae</taxon>
        <taxon>Streptomyces</taxon>
        <taxon>Streptomyces violaceoruber group</taxon>
    </lineage>
</organism>
<protein>
    <submittedName>
        <fullName evidence="4">Helix-turn-helix transcriptional regulator</fullName>
    </submittedName>
</protein>
<dbReference type="RefSeq" id="WP_164278411.1">
    <property type="nucleotide sequence ID" value="NZ_JAAGMQ010000887.1"/>
</dbReference>
<keyword evidence="1" id="KW-0238">DNA-binding</keyword>
<dbReference type="CDD" id="cd06170">
    <property type="entry name" value="LuxR_C_like"/>
    <property type="match status" value="1"/>
</dbReference>
<dbReference type="PANTHER" id="PTHR43214">
    <property type="entry name" value="TWO-COMPONENT RESPONSE REGULATOR"/>
    <property type="match status" value="1"/>
</dbReference>
<dbReference type="PANTHER" id="PTHR43214:SF42">
    <property type="entry name" value="TRANSCRIPTIONAL REGULATORY PROTEIN DESR"/>
    <property type="match status" value="1"/>
</dbReference>
<dbReference type="GO" id="GO:0006355">
    <property type="term" value="P:regulation of DNA-templated transcription"/>
    <property type="evidence" value="ECO:0007669"/>
    <property type="project" value="InterPro"/>
</dbReference>
<evidence type="ECO:0000256" key="1">
    <source>
        <dbReference type="ARBA" id="ARBA00023125"/>
    </source>
</evidence>
<evidence type="ECO:0000259" key="3">
    <source>
        <dbReference type="PROSITE" id="PS50043"/>
    </source>
</evidence>
<name>A0A6G3TLM5_9ACTN</name>
<evidence type="ECO:0000256" key="2">
    <source>
        <dbReference type="SAM" id="MobiDB-lite"/>
    </source>
</evidence>
<dbReference type="InterPro" id="IPR039420">
    <property type="entry name" value="WalR-like"/>
</dbReference>
<dbReference type="PROSITE" id="PS50043">
    <property type="entry name" value="HTH_LUXR_2"/>
    <property type="match status" value="1"/>
</dbReference>
<dbReference type="Pfam" id="PF00196">
    <property type="entry name" value="GerE"/>
    <property type="match status" value="1"/>
</dbReference>
<dbReference type="AlphaFoldDB" id="A0A6G3TLM5"/>
<evidence type="ECO:0000313" key="4">
    <source>
        <dbReference type="EMBL" id="NEC37436.1"/>
    </source>
</evidence>
<dbReference type="InterPro" id="IPR036388">
    <property type="entry name" value="WH-like_DNA-bd_sf"/>
</dbReference>
<gene>
    <name evidence="4" type="ORF">G3I66_30300</name>
</gene>
<dbReference type="GO" id="GO:0003677">
    <property type="term" value="F:DNA binding"/>
    <property type="evidence" value="ECO:0007669"/>
    <property type="project" value="UniProtKB-KW"/>
</dbReference>
<accession>A0A6G3TLM5</accession>
<dbReference type="Gene3D" id="1.10.10.10">
    <property type="entry name" value="Winged helix-like DNA-binding domain superfamily/Winged helix DNA-binding domain"/>
    <property type="match status" value="1"/>
</dbReference>
<dbReference type="SUPFAM" id="SSF46894">
    <property type="entry name" value="C-terminal effector domain of the bipartite response regulators"/>
    <property type="match status" value="1"/>
</dbReference>
<comment type="caution">
    <text evidence="4">The sequence shown here is derived from an EMBL/GenBank/DDBJ whole genome shotgun (WGS) entry which is preliminary data.</text>
</comment>
<proteinExistence type="predicted"/>
<feature type="region of interest" description="Disordered" evidence="2">
    <location>
        <begin position="83"/>
        <end position="108"/>
    </location>
</feature>
<dbReference type="InterPro" id="IPR000792">
    <property type="entry name" value="Tscrpt_reg_LuxR_C"/>
</dbReference>
<evidence type="ECO:0000313" key="5">
    <source>
        <dbReference type="Proteomes" id="UP000475666"/>
    </source>
</evidence>
<dbReference type="EMBL" id="JAAGMQ010000887">
    <property type="protein sequence ID" value="NEC37436.1"/>
    <property type="molecule type" value="Genomic_DNA"/>
</dbReference>
<feature type="domain" description="HTH luxR-type" evidence="3">
    <location>
        <begin position="19"/>
        <end position="84"/>
    </location>
</feature>
<dbReference type="PRINTS" id="PR00038">
    <property type="entry name" value="HTHLUXR"/>
</dbReference>
<sequence length="108" mass="11450">DELRALGAAPRDPGTGAGTPARLGRLTPQQLRIARQVAEGATNREVALTLAVSTRTVDYHLRKVFAALGVRSRLELARMVGQAERAEEAQAAQDARGAGHQEKTGAQP</sequence>
<dbReference type="Proteomes" id="UP000475666">
    <property type="component" value="Unassembled WGS sequence"/>
</dbReference>